<dbReference type="InterPro" id="IPR004846">
    <property type="entry name" value="T2SS/T3SS_dom"/>
</dbReference>
<dbReference type="PRINTS" id="PR00811">
    <property type="entry name" value="BCTERIALGSPD"/>
</dbReference>
<protein>
    <submittedName>
        <fullName evidence="5">Type II and III secretion system protein</fullName>
    </submittedName>
</protein>
<evidence type="ECO:0000313" key="6">
    <source>
        <dbReference type="Proteomes" id="UP000269872"/>
    </source>
</evidence>
<dbReference type="InterPro" id="IPR001775">
    <property type="entry name" value="GspD/PilQ"/>
</dbReference>
<evidence type="ECO:0000256" key="1">
    <source>
        <dbReference type="RuleBase" id="RU004003"/>
    </source>
</evidence>
<comment type="similarity">
    <text evidence="1">Belongs to the bacterial secretin family.</text>
</comment>
<feature type="domain" description="Type II/III secretion system secretin-like" evidence="3">
    <location>
        <begin position="261"/>
        <end position="421"/>
    </location>
</feature>
<dbReference type="AlphaFoldDB" id="A0A3M6EYZ8"/>
<evidence type="ECO:0000259" key="4">
    <source>
        <dbReference type="Pfam" id="PF13629"/>
    </source>
</evidence>
<dbReference type="EMBL" id="RBUY01000149">
    <property type="protein sequence ID" value="RMV72784.1"/>
    <property type="molecule type" value="Genomic_DNA"/>
</dbReference>
<gene>
    <name evidence="5" type="ORF">ALP05_03223</name>
</gene>
<accession>A0A3M6EYZ8</accession>
<dbReference type="Proteomes" id="UP000269872">
    <property type="component" value="Unassembled WGS sequence"/>
</dbReference>
<keyword evidence="2" id="KW-0732">Signal</keyword>
<dbReference type="GO" id="GO:0009306">
    <property type="term" value="P:protein secretion"/>
    <property type="evidence" value="ECO:0007669"/>
    <property type="project" value="InterPro"/>
</dbReference>
<dbReference type="InterPro" id="IPR050810">
    <property type="entry name" value="Bact_Secretion_Sys_Channel"/>
</dbReference>
<evidence type="ECO:0000259" key="3">
    <source>
        <dbReference type="Pfam" id="PF00263"/>
    </source>
</evidence>
<evidence type="ECO:0000313" key="5">
    <source>
        <dbReference type="EMBL" id="RMV72784.1"/>
    </source>
</evidence>
<evidence type="ECO:0000256" key="2">
    <source>
        <dbReference type="SAM" id="SignalP"/>
    </source>
</evidence>
<dbReference type="PANTHER" id="PTHR30332">
    <property type="entry name" value="PROBABLE GENERAL SECRETION PATHWAY PROTEIN D"/>
    <property type="match status" value="1"/>
</dbReference>
<name>A0A3M6EYZ8_9PSED</name>
<dbReference type="RefSeq" id="WP_122340802.1">
    <property type="nucleotide sequence ID" value="NZ_RBUY01000149.1"/>
</dbReference>
<feature type="signal peptide" evidence="2">
    <location>
        <begin position="1"/>
        <end position="27"/>
    </location>
</feature>
<proteinExistence type="inferred from homology"/>
<sequence>MTRFTERQSLRRARHCLCAALALAANAAPWVSANAVADALSEVPTTQTVSLSVKQGRLLRLPAAASKIMVADPDIASFQLPGPDSVFVFAQRTGSTNLYALDANDHVIAAIRLDASYDLAALHQQLAAELPGANIELVPAAGNGLIVRGKVRTPIEARQVMASVTAALGSEDTAKTGQRGAGGPGADSPPRVINQLQVELSAQVSIRVRVIEVSRSLSHELGLNWNAVMNSGRFTLATGVTSAASNSLTYSDAKLTGVLNAMTTDGMATLLAEPNLTAMSGETAGFAAGGEVPVVIITNNNVSIDYKQYGVILRMTPTLLSPNRISLHIAPEVSDLTDEGSVTLEGSTIPALKVRRADTTIELASGQSFALAGMLRSDGAQQVQGIPGVRLIPGLGRLFESETSSQKDTELVILATAYVVDPVGENQLQVPGRGLPMIDAPLPARASAGYLY</sequence>
<reference evidence="5 6" key="1">
    <citation type="submission" date="2018-08" db="EMBL/GenBank/DDBJ databases">
        <title>Recombination of ecologically and evolutionarily significant loci maintains genetic cohesion in the Pseudomonas syringae species complex.</title>
        <authorList>
            <person name="Dillon M."/>
            <person name="Thakur S."/>
            <person name="Almeida R.N.D."/>
            <person name="Weir B.S."/>
            <person name="Guttman D.S."/>
        </authorList>
    </citation>
    <scope>NUCLEOTIDE SEQUENCE [LARGE SCALE GENOMIC DNA]</scope>
    <source>
        <strain evidence="5 6">ICMP 7496</strain>
    </source>
</reference>
<dbReference type="InterPro" id="IPR032789">
    <property type="entry name" value="T2SS-T3SS_pil_N"/>
</dbReference>
<dbReference type="Pfam" id="PF00263">
    <property type="entry name" value="Secretin"/>
    <property type="match status" value="1"/>
</dbReference>
<feature type="domain" description="Pilus formation protein N-terminal" evidence="4">
    <location>
        <begin position="47"/>
        <end position="112"/>
    </location>
</feature>
<dbReference type="PANTHER" id="PTHR30332:SF17">
    <property type="entry name" value="TYPE IV PILIATION SYSTEM PROTEIN DR_0774-RELATED"/>
    <property type="match status" value="1"/>
</dbReference>
<dbReference type="GO" id="GO:0015627">
    <property type="term" value="C:type II protein secretion system complex"/>
    <property type="evidence" value="ECO:0007669"/>
    <property type="project" value="TreeGrafter"/>
</dbReference>
<feature type="chain" id="PRO_5017967260" evidence="2">
    <location>
        <begin position="28"/>
        <end position="452"/>
    </location>
</feature>
<comment type="caution">
    <text evidence="5">The sequence shown here is derived from an EMBL/GenBank/DDBJ whole genome shotgun (WGS) entry which is preliminary data.</text>
</comment>
<dbReference type="Pfam" id="PF13629">
    <property type="entry name" value="T2SS-T3SS_pil_N"/>
    <property type="match status" value="1"/>
</dbReference>
<organism evidence="5 6">
    <name type="scientific">Pseudomonas caricapapayae</name>
    <dbReference type="NCBI Taxonomy" id="46678"/>
    <lineage>
        <taxon>Bacteria</taxon>
        <taxon>Pseudomonadati</taxon>
        <taxon>Pseudomonadota</taxon>
        <taxon>Gammaproteobacteria</taxon>
        <taxon>Pseudomonadales</taxon>
        <taxon>Pseudomonadaceae</taxon>
        <taxon>Pseudomonas</taxon>
    </lineage>
</organism>